<evidence type="ECO:0000256" key="20">
    <source>
        <dbReference type="SAM" id="MobiDB-lite"/>
    </source>
</evidence>
<evidence type="ECO:0000256" key="4">
    <source>
        <dbReference type="ARBA" id="ARBA00022555"/>
    </source>
</evidence>
<keyword evidence="11 19" id="KW-0694">RNA-binding</keyword>
<organism evidence="23 24">
    <name type="scientific">Adineta ricciae</name>
    <name type="common">Rotifer</name>
    <dbReference type="NCBI Taxonomy" id="249248"/>
    <lineage>
        <taxon>Eukaryota</taxon>
        <taxon>Metazoa</taxon>
        <taxon>Spiralia</taxon>
        <taxon>Gnathifera</taxon>
        <taxon>Rotifera</taxon>
        <taxon>Eurotatoria</taxon>
        <taxon>Bdelloidea</taxon>
        <taxon>Adinetida</taxon>
        <taxon>Adinetidae</taxon>
        <taxon>Adineta</taxon>
    </lineage>
</organism>
<dbReference type="Pfam" id="PF13920">
    <property type="entry name" value="zf-C3HC4_3"/>
    <property type="match status" value="1"/>
</dbReference>
<dbReference type="Gene3D" id="1.10.1170.10">
    <property type="entry name" value="Inhibitor Of Apoptosis Protein (2mihbC-IAP-1), Chain A"/>
    <property type="match status" value="3"/>
</dbReference>
<dbReference type="EC" id="2.1.1.214" evidence="15"/>
<evidence type="ECO:0000256" key="17">
    <source>
        <dbReference type="ARBA" id="ARBA00075308"/>
    </source>
</evidence>
<dbReference type="CDD" id="cd02440">
    <property type="entry name" value="AdoMet_MTases"/>
    <property type="match status" value="1"/>
</dbReference>
<keyword evidence="8 19" id="KW-0819">tRNA processing</keyword>
<keyword evidence="3" id="KW-0963">Cytoplasm</keyword>
<dbReference type="PROSITE" id="PS51627">
    <property type="entry name" value="SAM_MT_TRM11"/>
    <property type="match status" value="1"/>
</dbReference>
<sequence>MSSVFSTSPKAIHELLHKNEAMDTRRKTSTKRKEEMTKATAVQTRIAELRKSTTKHGVYSVCVLNSHGFEYTGEGDTARCDSCGLKISDWTLDIDPRAIHFEKSPDCSFLKSLKLKSPELIHHSTSSSSLATTAHNSSSSNESEKPSKRIKIEQNELMSLVSMLYETNLLQQVRRRTFSHWPSRSIPSVAQMMEAGFFNCNVGDRVICLYCNLICQQWTPHTDDPSEIHKTLSPKCPYVRAKLIRPPASSIIIVNEGGATAVTGTNSSSNQFDPLRSNEIVFTAACNPAYTEIPKRHASFEQWPKENLPSVDDLVRAGFFYTGSKSIVTCFYCNGSLQNWGPNDNPMIEHARWFPHCAYAKQLCGDDLYRKIQESKRAQQERAKANELRERATVSGTTNTTGAATTTNNRQLLIPDESTLSRLVAARLDLPISQRLLDQNFKLSIIKRCWEDQLRLKQDDFQSECDLFIACTILQKQIEYIDGKKENIVIPSIKMKQIREKNEAQLREPTSNQAPVISNPTDAEMTTSSQSLTNESVSSQSSIESTSKPTTPGSQGETKSIKQIVSSSSEHDQSNSNTPSNPCVLCLTEEKRLACIPCGHLATCVPCGHSLRSCPMCRREIEAFKRKGTHIFMPRYLLFFAHELIDFRLAELFSLAEMFGFRESMTIERKPEQDPFMLCTFSNVDHLKLYSSRSVLLKSAYEYWTHGSSMVDVVDKLTVNSDLRPKPNETWRILVHAFRKQFAQPEKVQRIEAFSDRLNITNRFCLNNKADCTVGLFENYEEGLLEQPKEVFTGRWICDGARHLIEKYDVRKRYFIGNTTMDATLSFVMANMAQCQPNHIALDPFCGTGGILLACAEFGSYVIGSEFDWRVLTAQAKPTKANTKQRARNPDEMMYRNFSDYGTLSRFLGVVGADFAYPPWRQGFTFDAIISDPPYGIRESSQHKSRRQGDSAEGDAQKYDLTNIYVDLLNFANVYLRIGGRLVFWMPTHIMTYDESLLPTHSCFQLFSNDEQQLNRTTSRRLITMVKTRESQGDEKATVNEKLFSNFRDLYFTPNTKIWEQLTSENAVIDSSVISKKRNHED</sequence>
<dbReference type="InterPro" id="IPR029063">
    <property type="entry name" value="SAM-dependent_MTases_sf"/>
</dbReference>
<comment type="similarity">
    <text evidence="19">Belongs to the class I-like SAM-binding methyltransferase superfamily. TRM11 methyltransferase family.</text>
</comment>
<evidence type="ECO:0000256" key="18">
    <source>
        <dbReference type="PROSITE-ProRule" id="PRU00175"/>
    </source>
</evidence>
<comment type="similarity">
    <text evidence="2">Belongs to the IAP family.</text>
</comment>
<dbReference type="SUPFAM" id="SSF57924">
    <property type="entry name" value="Inhibitor of apoptosis (IAP) repeat"/>
    <property type="match status" value="3"/>
</dbReference>
<dbReference type="PROSITE" id="PS50089">
    <property type="entry name" value="ZF_RING_2"/>
    <property type="match status" value="1"/>
</dbReference>
<evidence type="ECO:0000313" key="24">
    <source>
        <dbReference type="Proteomes" id="UP000663828"/>
    </source>
</evidence>
<dbReference type="Gene3D" id="3.30.40.10">
    <property type="entry name" value="Zinc/RING finger domain, C3HC4 (zinc finger)"/>
    <property type="match status" value="1"/>
</dbReference>
<name>A0A814D3Z7_ADIRI</name>
<feature type="region of interest" description="Disordered" evidence="20">
    <location>
        <begin position="126"/>
        <end position="149"/>
    </location>
</feature>
<evidence type="ECO:0000256" key="1">
    <source>
        <dbReference type="ARBA" id="ARBA00004496"/>
    </source>
</evidence>
<dbReference type="InterPro" id="IPR002052">
    <property type="entry name" value="DNA_methylase_N6_adenine_CS"/>
</dbReference>
<evidence type="ECO:0000313" key="23">
    <source>
        <dbReference type="EMBL" id="CAF0949990.1"/>
    </source>
</evidence>
<comment type="subcellular location">
    <subcellularLocation>
        <location evidence="1">Cytoplasm</location>
    </subcellularLocation>
</comment>
<dbReference type="GO" id="GO:0000049">
    <property type="term" value="F:tRNA binding"/>
    <property type="evidence" value="ECO:0007669"/>
    <property type="project" value="UniProtKB-UniRule"/>
</dbReference>
<feature type="compositionally biased region" description="Low complexity" evidence="20">
    <location>
        <begin position="126"/>
        <end position="141"/>
    </location>
</feature>
<comment type="catalytic activity">
    <reaction evidence="12">
        <text>guanosine(10) in tRNA + S-adenosyl-L-methionine = N(2)-methylguanosine(10) in tRNA + S-adenosyl-L-homocysteine + H(+)</text>
        <dbReference type="Rhea" id="RHEA:43128"/>
        <dbReference type="Rhea" id="RHEA-COMP:10355"/>
        <dbReference type="Rhea" id="RHEA-COMP:10357"/>
        <dbReference type="ChEBI" id="CHEBI:15378"/>
        <dbReference type="ChEBI" id="CHEBI:57856"/>
        <dbReference type="ChEBI" id="CHEBI:59789"/>
        <dbReference type="ChEBI" id="CHEBI:74269"/>
        <dbReference type="ChEBI" id="CHEBI:74481"/>
        <dbReference type="EC" id="2.1.1.214"/>
    </reaction>
    <physiologicalReaction direction="left-to-right" evidence="12">
        <dbReference type="Rhea" id="RHEA:43129"/>
    </physiologicalReaction>
</comment>
<dbReference type="PANTHER" id="PTHR13370">
    <property type="entry name" value="RNA METHYLASE-RELATED"/>
    <property type="match status" value="1"/>
</dbReference>
<evidence type="ECO:0000256" key="3">
    <source>
        <dbReference type="ARBA" id="ARBA00022490"/>
    </source>
</evidence>
<comment type="subunit">
    <text evidence="14">Part of the heterodimeric TRMT11-TRM112 methyltransferase complex; this complex forms an active tRNA methyltransferase, where TRMT112 acts as an activator of the catalytic subunit TRMT11.</text>
</comment>
<dbReference type="GO" id="GO:0008270">
    <property type="term" value="F:zinc ion binding"/>
    <property type="evidence" value="ECO:0007669"/>
    <property type="project" value="UniProtKB-KW"/>
</dbReference>
<dbReference type="PROSITE" id="PS00092">
    <property type="entry name" value="N6_MTASE"/>
    <property type="match status" value="1"/>
</dbReference>
<feature type="region of interest" description="Disordered" evidence="20">
    <location>
        <begin position="503"/>
        <end position="580"/>
    </location>
</feature>
<feature type="compositionally biased region" description="Polar residues" evidence="20">
    <location>
        <begin position="508"/>
        <end position="535"/>
    </location>
</feature>
<dbReference type="GO" id="GO:0043527">
    <property type="term" value="C:tRNA methyltransferase complex"/>
    <property type="evidence" value="ECO:0007669"/>
    <property type="project" value="UniProtKB-ARBA"/>
</dbReference>
<evidence type="ECO:0000256" key="11">
    <source>
        <dbReference type="ARBA" id="ARBA00022884"/>
    </source>
</evidence>
<evidence type="ECO:0000256" key="12">
    <source>
        <dbReference type="ARBA" id="ARBA00050985"/>
    </source>
</evidence>
<keyword evidence="5 19" id="KW-0489">Methyltransferase</keyword>
<dbReference type="SUPFAM" id="SSF53335">
    <property type="entry name" value="S-adenosyl-L-methionine-dependent methyltransferases"/>
    <property type="match status" value="1"/>
</dbReference>
<evidence type="ECO:0000256" key="5">
    <source>
        <dbReference type="ARBA" id="ARBA00022603"/>
    </source>
</evidence>
<reference evidence="23" key="1">
    <citation type="submission" date="2021-02" db="EMBL/GenBank/DDBJ databases">
        <authorList>
            <person name="Nowell W R."/>
        </authorList>
    </citation>
    <scope>NUCLEOTIDE SEQUENCE</scope>
</reference>
<evidence type="ECO:0000256" key="10">
    <source>
        <dbReference type="ARBA" id="ARBA00022833"/>
    </source>
</evidence>
<dbReference type="PROSITE" id="PS50143">
    <property type="entry name" value="BIR_REPEAT_2"/>
    <property type="match status" value="3"/>
</dbReference>
<dbReference type="Pfam" id="PF00653">
    <property type="entry name" value="BIR"/>
    <property type="match status" value="3"/>
</dbReference>
<dbReference type="PANTHER" id="PTHR13370:SF3">
    <property type="entry name" value="TRNA (GUANINE(10)-N2)-METHYLTRANSFERASE HOMOLOG"/>
    <property type="match status" value="1"/>
</dbReference>
<dbReference type="PROSITE" id="PS01282">
    <property type="entry name" value="BIR_REPEAT_1"/>
    <property type="match status" value="1"/>
</dbReference>
<comment type="function">
    <text evidence="13">Catalytic subunit of the TRMT11-TRM112 methyltransferase complex, that specifically mediates the S-adenosyl-L-methionine-dependent N(2)-methylation of guanosine nucleotide at position 10 (m2G10) in tRNAs. This is one of the major tRNA (guanine-N(2))-methyltransferases.</text>
</comment>
<evidence type="ECO:0000256" key="13">
    <source>
        <dbReference type="ARBA" id="ARBA00056270"/>
    </source>
</evidence>
<proteinExistence type="inferred from homology"/>
<feature type="domain" description="RING-type" evidence="21">
    <location>
        <begin position="583"/>
        <end position="618"/>
    </location>
</feature>
<dbReference type="OrthoDB" id="296065at2759"/>
<dbReference type="InterPro" id="IPR001370">
    <property type="entry name" value="BIR_rpt"/>
</dbReference>
<keyword evidence="7 19" id="KW-0949">S-adenosyl-L-methionine</keyword>
<dbReference type="InterPro" id="IPR059073">
    <property type="entry name" value="TRMT11_N"/>
</dbReference>
<keyword evidence="4 19" id="KW-0820">tRNA-binding</keyword>
<evidence type="ECO:0000256" key="16">
    <source>
        <dbReference type="ARBA" id="ARBA00067484"/>
    </source>
</evidence>
<evidence type="ECO:0000256" key="15">
    <source>
        <dbReference type="ARBA" id="ARBA00066937"/>
    </source>
</evidence>
<dbReference type="GO" id="GO:0160102">
    <property type="term" value="F:tRNA (guanine(10)-N2)-methyltransferase activity"/>
    <property type="evidence" value="ECO:0007669"/>
    <property type="project" value="UniProtKB-EC"/>
</dbReference>
<dbReference type="Proteomes" id="UP000663852">
    <property type="component" value="Unassembled WGS sequence"/>
</dbReference>
<evidence type="ECO:0000256" key="6">
    <source>
        <dbReference type="ARBA" id="ARBA00022679"/>
    </source>
</evidence>
<evidence type="ECO:0000256" key="14">
    <source>
        <dbReference type="ARBA" id="ARBA00065434"/>
    </source>
</evidence>
<evidence type="ECO:0000259" key="21">
    <source>
        <dbReference type="PROSITE" id="PS50089"/>
    </source>
</evidence>
<evidence type="ECO:0000256" key="7">
    <source>
        <dbReference type="ARBA" id="ARBA00022691"/>
    </source>
</evidence>
<dbReference type="EMBL" id="CAJNOR010000568">
    <property type="protein sequence ID" value="CAF0949990.1"/>
    <property type="molecule type" value="Genomic_DNA"/>
</dbReference>
<dbReference type="Gene3D" id="3.40.50.150">
    <property type="entry name" value="Vaccinia Virus protein VP39"/>
    <property type="match status" value="1"/>
</dbReference>
<dbReference type="PRINTS" id="PR00507">
    <property type="entry name" value="N12N6MTFRASE"/>
</dbReference>
<dbReference type="GO" id="GO:0008033">
    <property type="term" value="P:tRNA processing"/>
    <property type="evidence" value="ECO:0007669"/>
    <property type="project" value="UniProtKB-UniRule"/>
</dbReference>
<dbReference type="SMART" id="SM00238">
    <property type="entry name" value="BIR"/>
    <property type="match status" value="3"/>
</dbReference>
<dbReference type="AlphaFoldDB" id="A0A814D3Z7"/>
<feature type="compositionally biased region" description="Low complexity" evidence="20">
    <location>
        <begin position="536"/>
        <end position="547"/>
    </location>
</feature>
<evidence type="ECO:0000256" key="19">
    <source>
        <dbReference type="PROSITE-ProRule" id="PRU00959"/>
    </source>
</evidence>
<evidence type="ECO:0000313" key="22">
    <source>
        <dbReference type="EMBL" id="CAF0905252.1"/>
    </source>
</evidence>
<keyword evidence="24" id="KW-1185">Reference proteome</keyword>
<accession>A0A814D3Z7</accession>
<evidence type="ECO:0000256" key="9">
    <source>
        <dbReference type="ARBA" id="ARBA00022771"/>
    </source>
</evidence>
<protein>
    <recommendedName>
        <fullName evidence="16">tRNA (guanine(10)-N(2))-methyltransferase TRMT11</fullName>
        <ecNumber evidence="15">2.1.1.214</ecNumber>
    </recommendedName>
    <alternativeName>
        <fullName evidence="17">tRNA methyltransferase 11 homolog</fullName>
    </alternativeName>
</protein>
<dbReference type="Proteomes" id="UP000663828">
    <property type="component" value="Unassembled WGS sequence"/>
</dbReference>
<dbReference type="InterPro" id="IPR001841">
    <property type="entry name" value="Znf_RING"/>
</dbReference>
<dbReference type="Pfam" id="PF01170">
    <property type="entry name" value="UPF0020"/>
    <property type="match status" value="1"/>
</dbReference>
<keyword evidence="10" id="KW-0862">Zinc</keyword>
<dbReference type="InterPro" id="IPR000241">
    <property type="entry name" value="RlmKL-like_Mtase"/>
</dbReference>
<dbReference type="EMBL" id="CAJNOJ010000034">
    <property type="protein sequence ID" value="CAF0905252.1"/>
    <property type="molecule type" value="Genomic_DNA"/>
</dbReference>
<feature type="compositionally biased region" description="Polar residues" evidence="20">
    <location>
        <begin position="548"/>
        <end position="565"/>
    </location>
</feature>
<dbReference type="GO" id="GO:0032259">
    <property type="term" value="P:methylation"/>
    <property type="evidence" value="ECO:0007669"/>
    <property type="project" value="UniProtKB-UniRule"/>
</dbReference>
<gene>
    <name evidence="22" type="ORF">EDS130_LOCUS9983</name>
    <name evidence="23" type="ORF">XAT740_LOCUS10609</name>
</gene>
<evidence type="ECO:0000256" key="2">
    <source>
        <dbReference type="ARBA" id="ARBA00006672"/>
    </source>
</evidence>
<dbReference type="GO" id="GO:0005737">
    <property type="term" value="C:cytoplasm"/>
    <property type="evidence" value="ECO:0007669"/>
    <property type="project" value="UniProtKB-SubCell"/>
</dbReference>
<keyword evidence="9 18" id="KW-0863">Zinc-finger</keyword>
<dbReference type="Pfam" id="PF25904">
    <property type="entry name" value="Tmrp11_N"/>
    <property type="match status" value="1"/>
</dbReference>
<dbReference type="CDD" id="cd00022">
    <property type="entry name" value="BIR"/>
    <property type="match status" value="2"/>
</dbReference>
<dbReference type="InterPro" id="IPR013083">
    <property type="entry name" value="Znf_RING/FYVE/PHD"/>
</dbReference>
<keyword evidence="6 19" id="KW-0808">Transferase</keyword>
<keyword evidence="9 18" id="KW-0479">Metal-binding</keyword>
<evidence type="ECO:0000256" key="8">
    <source>
        <dbReference type="ARBA" id="ARBA00022694"/>
    </source>
</evidence>
<comment type="caution">
    <text evidence="23">The sequence shown here is derived from an EMBL/GenBank/DDBJ whole genome shotgun (WGS) entry which is preliminary data.</text>
</comment>
<dbReference type="InterPro" id="IPR016691">
    <property type="entry name" value="TRMT11"/>
</dbReference>
<feature type="region of interest" description="Disordered" evidence="20">
    <location>
        <begin position="384"/>
        <end position="404"/>
    </location>
</feature>